<name>A0A2N0R2L8_9GLOM</name>
<dbReference type="Proteomes" id="UP000684084">
    <property type="component" value="Unassembled WGS sequence"/>
</dbReference>
<reference evidence="4 5" key="1">
    <citation type="submission" date="2017-10" db="EMBL/GenBank/DDBJ databases">
        <title>Extensive intraspecific genome diversity in a model arbuscular mycorrhizal fungus.</title>
        <authorList>
            <person name="Chen E.C.H."/>
            <person name="Morin E."/>
            <person name="Baudet D."/>
            <person name="Noel J."/>
            <person name="Ndikumana S."/>
            <person name="Charron P."/>
            <person name="St-Onge C."/>
            <person name="Giorgi J."/>
            <person name="Grigoriev I.V."/>
            <person name="Roux C."/>
            <person name="Martin F.M."/>
            <person name="Corradi N."/>
        </authorList>
    </citation>
    <scope>NUCLEOTIDE SEQUENCE [LARGE SCALE GENOMIC DNA]</scope>
    <source>
        <strain evidence="4 5">A1</strain>
    </source>
</reference>
<feature type="domain" description="K Homology" evidence="2">
    <location>
        <begin position="4"/>
        <end position="80"/>
    </location>
</feature>
<dbReference type="AlphaFoldDB" id="A0A2N0R2L8"/>
<dbReference type="VEuPathDB" id="FungiDB:RhiirFUN_013025"/>
<evidence type="ECO:0000313" key="4">
    <source>
        <dbReference type="EMBL" id="PKC57558.1"/>
    </source>
</evidence>
<dbReference type="SMART" id="SM00322">
    <property type="entry name" value="KH"/>
    <property type="match status" value="1"/>
</dbReference>
<dbReference type="InterPro" id="IPR004087">
    <property type="entry name" value="KH_dom"/>
</dbReference>
<dbReference type="Proteomes" id="UP000232688">
    <property type="component" value="Unassembled WGS sequence"/>
</dbReference>
<sequence>MSKQIQKLSISIPQNIEIGKLIGREGRNLKPISEKTGTHIYIDTKSNPAQIKIYINKKKENPPFENRINDARNQLNNLMRNIYQYKTRSFKHNEQVKYRFSTVKEKEKTETSSITANIINEDLPEKFSQTIFKESKERRNKDMIKKLPISDDRMCWYGANCKKNFCRFKHPQYFIDHHLILKYKKEIETKKHKRDFKKESRIFLHKYRNRELLKKFLKENVNLQYNKLYLLSI</sequence>
<dbReference type="EMBL" id="CAGKOT010000003">
    <property type="protein sequence ID" value="CAB5320941.1"/>
    <property type="molecule type" value="Genomic_DNA"/>
</dbReference>
<evidence type="ECO:0000256" key="1">
    <source>
        <dbReference type="PROSITE-ProRule" id="PRU00117"/>
    </source>
</evidence>
<dbReference type="SUPFAM" id="SSF54791">
    <property type="entry name" value="Eukaryotic type KH-domain (KH-domain type I)"/>
    <property type="match status" value="1"/>
</dbReference>
<dbReference type="PROSITE" id="PS50084">
    <property type="entry name" value="KH_TYPE_1"/>
    <property type="match status" value="1"/>
</dbReference>
<dbReference type="VEuPathDB" id="FungiDB:FUN_016313"/>
<dbReference type="Pfam" id="PF00013">
    <property type="entry name" value="KH_1"/>
    <property type="match status" value="1"/>
</dbReference>
<evidence type="ECO:0000313" key="3">
    <source>
        <dbReference type="EMBL" id="CAB5320941.1"/>
    </source>
</evidence>
<organism evidence="4 5">
    <name type="scientific">Rhizophagus irregularis</name>
    <dbReference type="NCBI Taxonomy" id="588596"/>
    <lineage>
        <taxon>Eukaryota</taxon>
        <taxon>Fungi</taxon>
        <taxon>Fungi incertae sedis</taxon>
        <taxon>Mucoromycota</taxon>
        <taxon>Glomeromycotina</taxon>
        <taxon>Glomeromycetes</taxon>
        <taxon>Glomerales</taxon>
        <taxon>Glomeraceae</taxon>
        <taxon>Rhizophagus</taxon>
    </lineage>
</organism>
<reference evidence="4 5" key="2">
    <citation type="submission" date="2017-10" db="EMBL/GenBank/DDBJ databases">
        <title>Genome analyses suggest a sexual origin of heterokaryosis in a supposedly ancient asexual fungus.</title>
        <authorList>
            <person name="Corradi N."/>
            <person name="Sedzielewska K."/>
            <person name="Noel J."/>
            <person name="Charron P."/>
            <person name="Farinelli L."/>
            <person name="Marton T."/>
            <person name="Kruger M."/>
            <person name="Pelin A."/>
            <person name="Brachmann A."/>
            <person name="Corradi N."/>
        </authorList>
    </citation>
    <scope>NUCLEOTIDE SEQUENCE [LARGE SCALE GENOMIC DNA]</scope>
    <source>
        <strain evidence="4 5">A1</strain>
    </source>
</reference>
<comment type="caution">
    <text evidence="4">The sequence shown here is derived from an EMBL/GenBank/DDBJ whole genome shotgun (WGS) entry which is preliminary data.</text>
</comment>
<evidence type="ECO:0000313" key="5">
    <source>
        <dbReference type="Proteomes" id="UP000232688"/>
    </source>
</evidence>
<reference evidence="3" key="3">
    <citation type="submission" date="2020-05" db="EMBL/GenBank/DDBJ databases">
        <authorList>
            <person name="Rincon C."/>
            <person name="Sanders R I."/>
            <person name="Robbins C."/>
            <person name="Chaturvedi A."/>
        </authorList>
    </citation>
    <scope>NUCLEOTIDE SEQUENCE</scope>
    <source>
        <strain evidence="3">CHB12</strain>
    </source>
</reference>
<dbReference type="InterPro" id="IPR036612">
    <property type="entry name" value="KH_dom_type_1_sf"/>
</dbReference>
<dbReference type="OrthoDB" id="752362at2759"/>
<accession>A0A2N0R2L8</accession>
<proteinExistence type="predicted"/>
<dbReference type="InterPro" id="IPR004088">
    <property type="entry name" value="KH_dom_type_1"/>
</dbReference>
<dbReference type="EMBL" id="LLXH01001790">
    <property type="protein sequence ID" value="PKC57558.1"/>
    <property type="molecule type" value="Genomic_DNA"/>
</dbReference>
<dbReference type="Gene3D" id="3.30.1370.10">
    <property type="entry name" value="K Homology domain, type 1"/>
    <property type="match status" value="1"/>
</dbReference>
<dbReference type="VEuPathDB" id="FungiDB:RhiirA1_497832"/>
<protein>
    <recommendedName>
        <fullName evidence="2">K Homology domain-containing protein</fullName>
    </recommendedName>
</protein>
<gene>
    <name evidence="3" type="ORF">CHRIB12_LOCUS2198</name>
    <name evidence="4" type="ORF">RhiirA1_497832</name>
</gene>
<evidence type="ECO:0000259" key="2">
    <source>
        <dbReference type="SMART" id="SM00322"/>
    </source>
</evidence>
<keyword evidence="1" id="KW-0694">RNA-binding</keyword>
<dbReference type="GO" id="GO:0003723">
    <property type="term" value="F:RNA binding"/>
    <property type="evidence" value="ECO:0007669"/>
    <property type="project" value="UniProtKB-UniRule"/>
</dbReference>